<proteinExistence type="predicted"/>
<dbReference type="InterPro" id="IPR001387">
    <property type="entry name" value="Cro/C1-type_HTH"/>
</dbReference>
<name>A0ABR9JRA1_9ACTN</name>
<dbReference type="CDD" id="cd00093">
    <property type="entry name" value="HTH_XRE"/>
    <property type="match status" value="1"/>
</dbReference>
<dbReference type="RefSeq" id="WP_192759706.1">
    <property type="nucleotide sequence ID" value="NZ_JADBDZ010000001.1"/>
</dbReference>
<keyword evidence="2" id="KW-1185">Reference proteome</keyword>
<evidence type="ECO:0000313" key="2">
    <source>
        <dbReference type="Proteomes" id="UP000627838"/>
    </source>
</evidence>
<dbReference type="EMBL" id="JADBDZ010000001">
    <property type="protein sequence ID" value="MBE1533104.1"/>
    <property type="molecule type" value="Genomic_DNA"/>
</dbReference>
<gene>
    <name evidence="1" type="ORF">H4W34_002937</name>
</gene>
<comment type="caution">
    <text evidence="1">The sequence shown here is derived from an EMBL/GenBank/DDBJ whole genome shotgun (WGS) entry which is preliminary data.</text>
</comment>
<dbReference type="Proteomes" id="UP000627838">
    <property type="component" value="Unassembled WGS sequence"/>
</dbReference>
<organism evidence="1 2">
    <name type="scientific">Actinomadura algeriensis</name>
    <dbReference type="NCBI Taxonomy" id="1679523"/>
    <lineage>
        <taxon>Bacteria</taxon>
        <taxon>Bacillati</taxon>
        <taxon>Actinomycetota</taxon>
        <taxon>Actinomycetes</taxon>
        <taxon>Streptosporangiales</taxon>
        <taxon>Thermomonosporaceae</taxon>
        <taxon>Actinomadura</taxon>
    </lineage>
</organism>
<evidence type="ECO:0000313" key="1">
    <source>
        <dbReference type="EMBL" id="MBE1533104.1"/>
    </source>
</evidence>
<sequence length="424" mass="46062">MIEREVSLRRLSGIVHFDAGYLSKIRSGFRTPSADLARKLDEALEADGALVALAPKTRGSIGRTSNVERARPYPGVPHEEDDDMERRRLLQALAALGITVSPAMEALQQIHGSVDRALGRTEENHLDEWEETVAEYGYSYMLLPPQRLMRDLAVDLVAVQQITARGGDERLSASWSRVTSGLSLLMAKTLCNMGEPRMARDWWASAQLAADASGDAELSLRVSSERLIRDIYEDRSPSVILQKANVALERGPRTPSRGLASLHSVRAQVLALDGRAPEAASDLQTIEEIAQRLPASATDVRSTDKWSEDRLHYTAAWVHAYAGDRGPLDKSVADAGAVLPANDPRTRAQLALLRASGHVRAGDVTEGVRLAHTVYEAQPAEHRTTLVSSLARKVTDAVPAQHRRNPGVTAYVELVASGSPGSSA</sequence>
<evidence type="ECO:0008006" key="3">
    <source>
        <dbReference type="Google" id="ProtNLM"/>
    </source>
</evidence>
<accession>A0ABR9JRA1</accession>
<reference evidence="1 2" key="1">
    <citation type="submission" date="2020-10" db="EMBL/GenBank/DDBJ databases">
        <title>Sequencing the genomes of 1000 actinobacteria strains.</title>
        <authorList>
            <person name="Klenk H.-P."/>
        </authorList>
    </citation>
    <scope>NUCLEOTIDE SEQUENCE [LARGE SCALE GENOMIC DNA]</scope>
    <source>
        <strain evidence="1 2">DSM 46744</strain>
    </source>
</reference>
<protein>
    <recommendedName>
        <fullName evidence="3">XRE family transcriptional regulator</fullName>
    </recommendedName>
</protein>